<organism evidence="6 7">
    <name type="scientific">Thermococcus radiotolerans</name>
    <dbReference type="NCBI Taxonomy" id="187880"/>
    <lineage>
        <taxon>Archaea</taxon>
        <taxon>Methanobacteriati</taxon>
        <taxon>Methanobacteriota</taxon>
        <taxon>Thermococci</taxon>
        <taxon>Thermococcales</taxon>
        <taxon>Thermococcaceae</taxon>
        <taxon>Thermococcus</taxon>
    </lineage>
</organism>
<sequence>MAKFRVVRLKPKGALREIPHSDTLFGAIANAVSLLYGQMAVEELLEAFKGGARISSAFPYLGNTYYLPKPLTVELMDFGNDTAKAKRIKRAAYLDLENFERALKLEPFEVPERDTHAIVDVPKVVLDRVTQDSAIYFWEEVRFKENAGFYFLYSGPEDTFRDFIEPAVRFLADTGIGGKSTWGSGLFNPSFDSIEIKAPESQYSVTISNALPTKTPVLWKILRKGGWSFGRRKPKMTFIAEGSVVKGDPGRFESLDLGLLFKVQVYGLTFQIPTLLPEGLE</sequence>
<evidence type="ECO:0000313" key="6">
    <source>
        <dbReference type="EMBL" id="ASJ13869.1"/>
    </source>
</evidence>
<dbReference type="InterPro" id="IPR005510">
    <property type="entry name" value="Csm4"/>
</dbReference>
<gene>
    <name evidence="6" type="ORF">A3L10_01490</name>
</gene>
<dbReference type="AlphaFoldDB" id="A0A2Z2N7R9"/>
<dbReference type="RefSeq" id="WP_088866076.1">
    <property type="nucleotide sequence ID" value="NZ_CP015106.1"/>
</dbReference>
<dbReference type="EMBL" id="CP015106">
    <property type="protein sequence ID" value="ASJ13869.1"/>
    <property type="molecule type" value="Genomic_DNA"/>
</dbReference>
<keyword evidence="3" id="KW-0694">RNA-binding</keyword>
<keyword evidence="4" id="KW-0051">Antiviral defense</keyword>
<name>A0A2Z2N7R9_9EURY</name>
<dbReference type="InterPro" id="IPR005537">
    <property type="entry name" value="RAMP_III_fam"/>
</dbReference>
<protein>
    <recommendedName>
        <fullName evidence="2">CRISPR system Cms protein Csm4</fullName>
    </recommendedName>
</protein>
<proteinExistence type="inferred from homology"/>
<dbReference type="Pfam" id="PF03787">
    <property type="entry name" value="RAMPs"/>
    <property type="match status" value="1"/>
</dbReference>
<dbReference type="KEGG" id="trl:A3L10_01490"/>
<reference evidence="6 7" key="1">
    <citation type="submission" date="2016-04" db="EMBL/GenBank/DDBJ databases">
        <title>Complete genome sequence of Thermococcus radiotolerans type strain EJ2.</title>
        <authorList>
            <person name="Oger P.M."/>
        </authorList>
    </citation>
    <scope>NUCLEOTIDE SEQUENCE [LARGE SCALE GENOMIC DNA]</scope>
    <source>
        <strain evidence="6 7">EJ2</strain>
    </source>
</reference>
<dbReference type="NCBIfam" id="TIGR01903">
    <property type="entry name" value="cas5_csm4"/>
    <property type="match status" value="1"/>
</dbReference>
<dbReference type="Proteomes" id="UP000250085">
    <property type="component" value="Chromosome"/>
</dbReference>
<evidence type="ECO:0000313" key="7">
    <source>
        <dbReference type="Proteomes" id="UP000250085"/>
    </source>
</evidence>
<accession>A0A2Z2N7R9</accession>
<evidence type="ECO:0000256" key="2">
    <source>
        <dbReference type="ARBA" id="ARBA00016109"/>
    </source>
</evidence>
<keyword evidence="7" id="KW-1185">Reference proteome</keyword>
<evidence type="ECO:0000256" key="1">
    <source>
        <dbReference type="ARBA" id="ARBA00005772"/>
    </source>
</evidence>
<evidence type="ECO:0000256" key="3">
    <source>
        <dbReference type="ARBA" id="ARBA00022884"/>
    </source>
</evidence>
<dbReference type="GO" id="GO:0051607">
    <property type="term" value="P:defense response to virus"/>
    <property type="evidence" value="ECO:0007669"/>
    <property type="project" value="UniProtKB-KW"/>
</dbReference>
<feature type="domain" description="CRISPR type III-associated protein" evidence="5">
    <location>
        <begin position="21"/>
        <end position="187"/>
    </location>
</feature>
<dbReference type="OrthoDB" id="86293at2157"/>
<comment type="similarity">
    <text evidence="1">Belongs to the CRISPR-associated Csm4 family.</text>
</comment>
<dbReference type="GeneID" id="33327480"/>
<evidence type="ECO:0000259" key="5">
    <source>
        <dbReference type="Pfam" id="PF03787"/>
    </source>
</evidence>
<dbReference type="GO" id="GO:0003723">
    <property type="term" value="F:RNA binding"/>
    <property type="evidence" value="ECO:0007669"/>
    <property type="project" value="UniProtKB-KW"/>
</dbReference>
<evidence type="ECO:0000256" key="4">
    <source>
        <dbReference type="ARBA" id="ARBA00023118"/>
    </source>
</evidence>